<dbReference type="EMBL" id="KQ978081">
    <property type="protein sequence ID" value="KYM97142.1"/>
    <property type="molecule type" value="Genomic_DNA"/>
</dbReference>
<organism evidence="2 3">
    <name type="scientific">Cyphomyrmex costatus</name>
    <dbReference type="NCBI Taxonomy" id="456900"/>
    <lineage>
        <taxon>Eukaryota</taxon>
        <taxon>Metazoa</taxon>
        <taxon>Ecdysozoa</taxon>
        <taxon>Arthropoda</taxon>
        <taxon>Hexapoda</taxon>
        <taxon>Insecta</taxon>
        <taxon>Pterygota</taxon>
        <taxon>Neoptera</taxon>
        <taxon>Endopterygota</taxon>
        <taxon>Hymenoptera</taxon>
        <taxon>Apocrita</taxon>
        <taxon>Aculeata</taxon>
        <taxon>Formicoidea</taxon>
        <taxon>Formicidae</taxon>
        <taxon>Myrmicinae</taxon>
        <taxon>Cyphomyrmex</taxon>
    </lineage>
</organism>
<dbReference type="Proteomes" id="UP000078542">
    <property type="component" value="Unassembled WGS sequence"/>
</dbReference>
<feature type="transmembrane region" description="Helical" evidence="1">
    <location>
        <begin position="49"/>
        <end position="68"/>
    </location>
</feature>
<gene>
    <name evidence="2" type="ORF">ALC62_12250</name>
</gene>
<protein>
    <submittedName>
        <fullName evidence="2">Uncharacterized protein</fullName>
    </submittedName>
</protein>
<proteinExistence type="predicted"/>
<evidence type="ECO:0000313" key="2">
    <source>
        <dbReference type="EMBL" id="KYM97142.1"/>
    </source>
</evidence>
<evidence type="ECO:0000256" key="1">
    <source>
        <dbReference type="SAM" id="Phobius"/>
    </source>
</evidence>
<reference evidence="2 3" key="1">
    <citation type="submission" date="2016-03" db="EMBL/GenBank/DDBJ databases">
        <title>Cyphomyrmex costatus WGS genome.</title>
        <authorList>
            <person name="Nygaard S."/>
            <person name="Hu H."/>
            <person name="Boomsma J."/>
            <person name="Zhang G."/>
        </authorList>
    </citation>
    <scope>NUCLEOTIDE SEQUENCE [LARGE SCALE GENOMIC DNA]</scope>
    <source>
        <strain evidence="2">MS0001</strain>
        <tissue evidence="2">Whole body</tissue>
    </source>
</reference>
<evidence type="ECO:0000313" key="3">
    <source>
        <dbReference type="Proteomes" id="UP000078542"/>
    </source>
</evidence>
<dbReference type="AlphaFoldDB" id="A0A195C8J3"/>
<keyword evidence="1" id="KW-0472">Membrane</keyword>
<keyword evidence="1" id="KW-1133">Transmembrane helix</keyword>
<keyword evidence="1" id="KW-0812">Transmembrane</keyword>
<name>A0A195C8J3_9HYME</name>
<sequence length="86" mass="9405">MRKITLTTARVTIRPDLPHPAAAPFVQLRLRNKNTKYNTEKLSANPKRMGWVGGSSVMAISLAALYATREFSAASFLSLPMANSAK</sequence>
<accession>A0A195C8J3</accession>
<keyword evidence="3" id="KW-1185">Reference proteome</keyword>